<keyword evidence="2" id="KW-1133">Transmembrane helix</keyword>
<sequence>MGLRPSGTVRASESTDRRRRILVLGAIVLLCAAFLAVQAVTADPQARTNSTFTPSQDAPRNDTSTDSILASGNTLLAVQTYGWFGNNNGKALITTPNGTTVWTYAPSNSSVFDAEVTDNQTVLVSVATAVDTENCPVRYQEGDGCVQNRVVELNPETNAVVWQYAWYDAFQTHHEVHDADRLPNGETAIIDMGNNRAFTVNSGGEITWSWSANKKLGPKSTFREQYGGPERTGAESDWTHMNDIDLLQNGNYQLSIRNFDMVIEVDPRTNEIVDTVGRPGDTKILNHQHNPQRLGSDTLLVADSENNRIVEIDTSTDTVTWIYDASDTDRRLQWPRDADRLPNGNTLITDSRNFRLLEINPAGEVVWRYSLREKRGIIYEADRLGLPEEPTNGSAHNSEMTNIAGSQPIVDQLHRLESWAGFVFPMWVRLPELFIMLLGLVSGSGLVYQLVVGWLRDDPLLYW</sequence>
<dbReference type="GeneID" id="76198225"/>
<comment type="caution">
    <text evidence="3">The sequence shown here is derived from an EMBL/GenBank/DDBJ whole genome shotgun (WGS) entry which is preliminary data.</text>
</comment>
<dbReference type="InterPro" id="IPR011042">
    <property type="entry name" value="6-blade_b-propeller_TolB-like"/>
</dbReference>
<dbReference type="Pfam" id="PF14269">
    <property type="entry name" value="Arylsulfotran_2"/>
    <property type="match status" value="1"/>
</dbReference>
<evidence type="ECO:0000256" key="1">
    <source>
        <dbReference type="SAM" id="MobiDB-lite"/>
    </source>
</evidence>
<dbReference type="RefSeq" id="WP_248904209.1">
    <property type="nucleotide sequence ID" value="NZ_CP109979.1"/>
</dbReference>
<accession>A0ABD5YLP7</accession>
<dbReference type="Proteomes" id="UP001596417">
    <property type="component" value="Unassembled WGS sequence"/>
</dbReference>
<reference evidence="3 4" key="1">
    <citation type="journal article" date="2019" name="Int. J. Syst. Evol. Microbiol.">
        <title>The Global Catalogue of Microorganisms (GCM) 10K type strain sequencing project: providing services to taxonomists for standard genome sequencing and annotation.</title>
        <authorList>
            <consortium name="The Broad Institute Genomics Platform"/>
            <consortium name="The Broad Institute Genome Sequencing Center for Infectious Disease"/>
            <person name="Wu L."/>
            <person name="Ma J."/>
        </authorList>
    </citation>
    <scope>NUCLEOTIDE SEQUENCE [LARGE SCALE GENOMIC DNA]</scope>
    <source>
        <strain evidence="3 4">RDMS1</strain>
    </source>
</reference>
<organism evidence="3 4">
    <name type="scientific">Halocatena marina</name>
    <dbReference type="NCBI Taxonomy" id="2934937"/>
    <lineage>
        <taxon>Archaea</taxon>
        <taxon>Methanobacteriati</taxon>
        <taxon>Methanobacteriota</taxon>
        <taxon>Stenosarchaea group</taxon>
        <taxon>Halobacteria</taxon>
        <taxon>Halobacteriales</taxon>
        <taxon>Natronomonadaceae</taxon>
        <taxon>Halocatena</taxon>
    </lineage>
</organism>
<dbReference type="EMBL" id="JBHTAX010000001">
    <property type="protein sequence ID" value="MFC7188672.1"/>
    <property type="molecule type" value="Genomic_DNA"/>
</dbReference>
<keyword evidence="4" id="KW-1185">Reference proteome</keyword>
<dbReference type="AlphaFoldDB" id="A0ABD5YLP7"/>
<keyword evidence="2" id="KW-0472">Membrane</keyword>
<dbReference type="Gene3D" id="2.120.10.30">
    <property type="entry name" value="TolB, C-terminal domain"/>
    <property type="match status" value="1"/>
</dbReference>
<feature type="region of interest" description="Disordered" evidence="1">
    <location>
        <begin position="45"/>
        <end position="66"/>
    </location>
</feature>
<dbReference type="InterPro" id="IPR053143">
    <property type="entry name" value="Arylsulfate_ST"/>
</dbReference>
<keyword evidence="2" id="KW-0812">Transmembrane</keyword>
<evidence type="ECO:0000256" key="2">
    <source>
        <dbReference type="SAM" id="Phobius"/>
    </source>
</evidence>
<dbReference type="SUPFAM" id="SSF63829">
    <property type="entry name" value="Calcium-dependent phosphotriesterase"/>
    <property type="match status" value="1"/>
</dbReference>
<dbReference type="PANTHER" id="PTHR35340:SF5">
    <property type="entry name" value="ASST-DOMAIN-CONTAINING PROTEIN"/>
    <property type="match status" value="1"/>
</dbReference>
<name>A0ABD5YLP7_9EURY</name>
<evidence type="ECO:0000313" key="3">
    <source>
        <dbReference type="EMBL" id="MFC7188672.1"/>
    </source>
</evidence>
<feature type="transmembrane region" description="Helical" evidence="2">
    <location>
        <begin position="433"/>
        <end position="455"/>
    </location>
</feature>
<gene>
    <name evidence="3" type="ORF">ACFQL7_01610</name>
</gene>
<feature type="compositionally biased region" description="Polar residues" evidence="1">
    <location>
        <begin position="46"/>
        <end position="66"/>
    </location>
</feature>
<dbReference type="PANTHER" id="PTHR35340">
    <property type="entry name" value="PQQ ENZYME REPEAT PROTEIN-RELATED"/>
    <property type="match status" value="1"/>
</dbReference>
<protein>
    <submittedName>
        <fullName evidence="3">Arylsulfotransferase family protein</fullName>
    </submittedName>
</protein>
<evidence type="ECO:0000313" key="4">
    <source>
        <dbReference type="Proteomes" id="UP001596417"/>
    </source>
</evidence>
<proteinExistence type="predicted"/>
<dbReference type="InterPro" id="IPR039535">
    <property type="entry name" value="ASST-like"/>
</dbReference>